<feature type="domain" description="Stress-response A/B barrel" evidence="2">
    <location>
        <begin position="41"/>
        <end position="137"/>
    </location>
</feature>
<dbReference type="SUPFAM" id="SSF54909">
    <property type="entry name" value="Dimeric alpha+beta barrel"/>
    <property type="match status" value="1"/>
</dbReference>
<keyword evidence="1" id="KW-0732">Signal</keyword>
<dbReference type="PROSITE" id="PS51318">
    <property type="entry name" value="TAT"/>
    <property type="match status" value="1"/>
</dbReference>
<evidence type="ECO:0000259" key="2">
    <source>
        <dbReference type="PROSITE" id="PS51502"/>
    </source>
</evidence>
<reference evidence="3 4" key="1">
    <citation type="submission" date="2021-02" db="EMBL/GenBank/DDBJ databases">
        <title>Taxonomically Unique Crown Gall-Associated Xanthomonas Stains Have Deficiency in Virulence Repertories.</title>
        <authorList>
            <person name="Mafakheri H."/>
            <person name="Taghavi S.M."/>
            <person name="Dimkic I."/>
            <person name="Nemanja K."/>
            <person name="Osdaghi E."/>
        </authorList>
    </citation>
    <scope>NUCLEOTIDE SEQUENCE [LARGE SCALE GENOMIC DNA]</scope>
    <source>
        <strain evidence="3 4">FX4</strain>
    </source>
</reference>
<dbReference type="RefSeq" id="WP_206231082.1">
    <property type="nucleotide sequence ID" value="NZ_JAFIWB010000039.1"/>
</dbReference>
<accession>A0ABS3BAW9</accession>
<proteinExistence type="predicted"/>
<dbReference type="Gene3D" id="3.30.70.100">
    <property type="match status" value="1"/>
</dbReference>
<name>A0ABS3BAW9_9XANT</name>
<dbReference type="EMBL" id="JAFIWB010000039">
    <property type="protein sequence ID" value="MBN6104755.1"/>
    <property type="molecule type" value="Genomic_DNA"/>
</dbReference>
<dbReference type="SMART" id="SM00886">
    <property type="entry name" value="Dabb"/>
    <property type="match status" value="1"/>
</dbReference>
<dbReference type="PROSITE" id="PS51502">
    <property type="entry name" value="S_R_A_B_BARREL"/>
    <property type="match status" value="1"/>
</dbReference>
<dbReference type="Proteomes" id="UP000695802">
    <property type="component" value="Unassembled WGS sequence"/>
</dbReference>
<feature type="chain" id="PRO_5047093534" evidence="1">
    <location>
        <begin position="28"/>
        <end position="142"/>
    </location>
</feature>
<evidence type="ECO:0000313" key="3">
    <source>
        <dbReference type="EMBL" id="MBN6104755.1"/>
    </source>
</evidence>
<keyword evidence="4" id="KW-1185">Reference proteome</keyword>
<organism evidence="3 4">
    <name type="scientific">Xanthomonas bonasiae</name>
    <dbReference type="NCBI Taxonomy" id="2810351"/>
    <lineage>
        <taxon>Bacteria</taxon>
        <taxon>Pseudomonadati</taxon>
        <taxon>Pseudomonadota</taxon>
        <taxon>Gammaproteobacteria</taxon>
        <taxon>Lysobacterales</taxon>
        <taxon>Lysobacteraceae</taxon>
        <taxon>Xanthomonas</taxon>
    </lineage>
</organism>
<evidence type="ECO:0000256" key="1">
    <source>
        <dbReference type="SAM" id="SignalP"/>
    </source>
</evidence>
<dbReference type="InterPro" id="IPR006311">
    <property type="entry name" value="TAT_signal"/>
</dbReference>
<gene>
    <name evidence="3" type="ORF">JR064_21560</name>
</gene>
<feature type="signal peptide" evidence="1">
    <location>
        <begin position="1"/>
        <end position="27"/>
    </location>
</feature>
<dbReference type="Pfam" id="PF07876">
    <property type="entry name" value="Dabb"/>
    <property type="match status" value="1"/>
</dbReference>
<evidence type="ECO:0000313" key="4">
    <source>
        <dbReference type="Proteomes" id="UP000695802"/>
    </source>
</evidence>
<sequence length="142" mass="15279">MTDRTRRDLIVAATALAAGVVAAGSRAATSTSANKASFPPVVHHVFFWLKNPDSKEDLAKLLAGLRTLAGIDTVRGIHIGVPAETEQRGVVDGSYSASELLFFDDVAGQNAYQVHPIHKQFVADCEHLWQRVVVYDVKAAAP</sequence>
<comment type="caution">
    <text evidence="3">The sequence shown here is derived from an EMBL/GenBank/DDBJ whole genome shotgun (WGS) entry which is preliminary data.</text>
</comment>
<protein>
    <submittedName>
        <fullName evidence="3">Dabb family protein</fullName>
    </submittedName>
</protein>
<dbReference type="InterPro" id="IPR011008">
    <property type="entry name" value="Dimeric_a/b-barrel"/>
</dbReference>
<dbReference type="InterPro" id="IPR013097">
    <property type="entry name" value="Dabb"/>
</dbReference>